<keyword evidence="2" id="KW-1185">Reference proteome</keyword>
<dbReference type="EMBL" id="JAUFQY010000001">
    <property type="protein sequence ID" value="MDN3700508.1"/>
    <property type="molecule type" value="Genomic_DNA"/>
</dbReference>
<proteinExistence type="predicted"/>
<evidence type="ECO:0000313" key="2">
    <source>
        <dbReference type="Proteomes" id="UP001223712"/>
    </source>
</evidence>
<dbReference type="Proteomes" id="UP001223712">
    <property type="component" value="Unassembled WGS sequence"/>
</dbReference>
<evidence type="ECO:0000313" key="1">
    <source>
        <dbReference type="EMBL" id="MDN3700508.1"/>
    </source>
</evidence>
<accession>A0ABT8CFK5</accession>
<dbReference type="RefSeq" id="WP_290334740.1">
    <property type="nucleotide sequence ID" value="NZ_JAUFQY010000001.1"/>
</dbReference>
<name>A0ABT8CFK5_9VIBR</name>
<gene>
    <name evidence="1" type="ORF">QWY96_05660</name>
</gene>
<organism evidence="1 2">
    <name type="scientific">Vibrio artabrorum</name>
    <dbReference type="NCBI Taxonomy" id="446374"/>
    <lineage>
        <taxon>Bacteria</taxon>
        <taxon>Pseudomonadati</taxon>
        <taxon>Pseudomonadota</taxon>
        <taxon>Gammaproteobacteria</taxon>
        <taxon>Vibrionales</taxon>
        <taxon>Vibrionaceae</taxon>
        <taxon>Vibrio</taxon>
    </lineage>
</organism>
<protein>
    <submittedName>
        <fullName evidence="1">Uncharacterized protein</fullName>
    </submittedName>
</protein>
<comment type="caution">
    <text evidence="1">The sequence shown here is derived from an EMBL/GenBank/DDBJ whole genome shotgun (WGS) entry which is preliminary data.</text>
</comment>
<reference evidence="2" key="1">
    <citation type="journal article" date="2019" name="Int. J. Syst. Evol. Microbiol.">
        <title>The Global Catalogue of Microorganisms (GCM) 10K type strain sequencing project: providing services to taxonomists for standard genome sequencing and annotation.</title>
        <authorList>
            <consortium name="The Broad Institute Genomics Platform"/>
            <consortium name="The Broad Institute Genome Sequencing Center for Infectious Disease"/>
            <person name="Wu L."/>
            <person name="Ma J."/>
        </authorList>
    </citation>
    <scope>NUCLEOTIDE SEQUENCE [LARGE SCALE GENOMIC DNA]</scope>
    <source>
        <strain evidence="2">CECT 7226</strain>
    </source>
</reference>
<sequence>MSVDTYFLGKLFGGHVSKVSLIAMDSETLASMFWQYATDIDACYCRGWINYFLKSDYAFSLT</sequence>